<dbReference type="AlphaFoldDB" id="A0A0D2JUA4"/>
<dbReference type="Gene3D" id="2.40.70.10">
    <property type="entry name" value="Acid Proteases"/>
    <property type="match status" value="1"/>
</dbReference>
<dbReference type="Proteomes" id="UP000054498">
    <property type="component" value="Unassembled WGS sequence"/>
</dbReference>
<reference evidence="1 2" key="1">
    <citation type="journal article" date="2013" name="BMC Genomics">
        <title>Reconstruction of the lipid metabolism for the microalga Monoraphidium neglectum from its genome sequence reveals characteristics suitable for biofuel production.</title>
        <authorList>
            <person name="Bogen C."/>
            <person name="Al-Dilaimi A."/>
            <person name="Albersmeier A."/>
            <person name="Wichmann J."/>
            <person name="Grundmann M."/>
            <person name="Rupp O."/>
            <person name="Lauersen K.J."/>
            <person name="Blifernez-Klassen O."/>
            <person name="Kalinowski J."/>
            <person name="Goesmann A."/>
            <person name="Mussgnug J.H."/>
            <person name="Kruse O."/>
        </authorList>
    </citation>
    <scope>NUCLEOTIDE SEQUENCE [LARGE SCALE GENOMIC DNA]</scope>
    <source>
        <strain evidence="1 2">SAG 48.87</strain>
    </source>
</reference>
<dbReference type="RefSeq" id="XP_013901492.1">
    <property type="nucleotide sequence ID" value="XM_014046038.1"/>
</dbReference>
<gene>
    <name evidence="1" type="ORF">MNEG_5486</name>
</gene>
<accession>A0A0D2JUA4</accession>
<dbReference type="InterPro" id="IPR021109">
    <property type="entry name" value="Peptidase_aspartic_dom_sf"/>
</dbReference>
<dbReference type="GeneID" id="25738363"/>
<evidence type="ECO:0008006" key="3">
    <source>
        <dbReference type="Google" id="ProtNLM"/>
    </source>
</evidence>
<dbReference type="EMBL" id="KK101040">
    <property type="protein sequence ID" value="KIZ02473.1"/>
    <property type="molecule type" value="Genomic_DNA"/>
</dbReference>
<proteinExistence type="predicted"/>
<protein>
    <recommendedName>
        <fullName evidence="3">Peptidase A2 domain-containing protein</fullName>
    </recommendedName>
</protein>
<dbReference type="OrthoDB" id="425248at2759"/>
<name>A0A0D2JUA4_9CHLO</name>
<dbReference type="Pfam" id="PF13650">
    <property type="entry name" value="Asp_protease_2"/>
    <property type="match status" value="1"/>
</dbReference>
<keyword evidence="2" id="KW-1185">Reference proteome</keyword>
<dbReference type="KEGG" id="mng:MNEG_5486"/>
<sequence>MPIAVAVKALADLPMRRLKLPKGGVGRDYLLTQLTIKGQGPFDFMVDSGLTAELITPHLQQALGIKGGNTRISGLGAGGSVSAGQLVELEGAALCCGDFPYTGGRSLPLPPLNAVVTSFPQEHLDPAHDPVEGMLGMEMLSLFDADFDFPAGRLRLYKPGEGVAVAQAAGLVEIPAAVLNESGLLGIRATSPGAPSPQPFTAILDCGASFSAINWAAAGLAGLPPRGDKAYQRGPQIFSVGVDGRPAPYPTHPLQLTYKGDASKDPRTGALTFEAPPAAWRPWGKVDAAVGDLPVFGQLLGDPSGRTPFTGPAVLLGLDVLSQRRTMLCAGQPGQGRRRQLFVSGR</sequence>
<evidence type="ECO:0000313" key="1">
    <source>
        <dbReference type="EMBL" id="KIZ02473.1"/>
    </source>
</evidence>
<evidence type="ECO:0000313" key="2">
    <source>
        <dbReference type="Proteomes" id="UP000054498"/>
    </source>
</evidence>
<organism evidence="1 2">
    <name type="scientific">Monoraphidium neglectum</name>
    <dbReference type="NCBI Taxonomy" id="145388"/>
    <lineage>
        <taxon>Eukaryota</taxon>
        <taxon>Viridiplantae</taxon>
        <taxon>Chlorophyta</taxon>
        <taxon>core chlorophytes</taxon>
        <taxon>Chlorophyceae</taxon>
        <taxon>CS clade</taxon>
        <taxon>Sphaeropleales</taxon>
        <taxon>Selenastraceae</taxon>
        <taxon>Monoraphidium</taxon>
    </lineage>
</organism>